<evidence type="ECO:0000256" key="12">
    <source>
        <dbReference type="PIRSR" id="PIRSR001549-1"/>
    </source>
</evidence>
<evidence type="ECO:0000256" key="8">
    <source>
        <dbReference type="ARBA" id="ARBA00022917"/>
    </source>
</evidence>
<keyword evidence="8 11" id="KW-0648">Protein biosynthesis</keyword>
<comment type="catalytic activity">
    <reaction evidence="10 11">
        <text>tRNA(His) + L-histidine + ATP = L-histidyl-tRNA(His) + AMP + diphosphate + H(+)</text>
        <dbReference type="Rhea" id="RHEA:17313"/>
        <dbReference type="Rhea" id="RHEA-COMP:9665"/>
        <dbReference type="Rhea" id="RHEA-COMP:9689"/>
        <dbReference type="ChEBI" id="CHEBI:15378"/>
        <dbReference type="ChEBI" id="CHEBI:30616"/>
        <dbReference type="ChEBI" id="CHEBI:33019"/>
        <dbReference type="ChEBI" id="CHEBI:57595"/>
        <dbReference type="ChEBI" id="CHEBI:78442"/>
        <dbReference type="ChEBI" id="CHEBI:78527"/>
        <dbReference type="ChEBI" id="CHEBI:456215"/>
        <dbReference type="EC" id="6.1.1.21"/>
    </reaction>
</comment>
<feature type="binding site" evidence="12">
    <location>
        <position position="103"/>
    </location>
    <ligand>
        <name>L-histidine</name>
        <dbReference type="ChEBI" id="CHEBI:57595"/>
    </ligand>
</feature>
<organism evidence="14 15">
    <name type="scientific">Neptuniibacter caesariensis</name>
    <dbReference type="NCBI Taxonomy" id="207954"/>
    <lineage>
        <taxon>Bacteria</taxon>
        <taxon>Pseudomonadati</taxon>
        <taxon>Pseudomonadota</taxon>
        <taxon>Gammaproteobacteria</taxon>
        <taxon>Oceanospirillales</taxon>
        <taxon>Oceanospirillaceae</taxon>
        <taxon>Neptuniibacter</taxon>
    </lineage>
</organism>
<dbReference type="Gene3D" id="3.30.930.10">
    <property type="entry name" value="Bira Bifunctional Protein, Domain 2"/>
    <property type="match status" value="1"/>
</dbReference>
<evidence type="ECO:0000313" key="15">
    <source>
        <dbReference type="Proteomes" id="UP000002171"/>
    </source>
</evidence>
<dbReference type="InterPro" id="IPR041715">
    <property type="entry name" value="HisRS-like_core"/>
</dbReference>
<dbReference type="GO" id="GO:0005524">
    <property type="term" value="F:ATP binding"/>
    <property type="evidence" value="ECO:0007669"/>
    <property type="project" value="UniProtKB-UniRule"/>
</dbReference>
<keyword evidence="7 11" id="KW-0067">ATP-binding</keyword>
<dbReference type="InterPro" id="IPR006195">
    <property type="entry name" value="aa-tRNA-synth_II"/>
</dbReference>
<gene>
    <name evidence="11" type="primary">hisS</name>
    <name evidence="14" type="ORF">MED92_00595</name>
</gene>
<feature type="binding site" evidence="12">
    <location>
        <begin position="73"/>
        <end position="75"/>
    </location>
    <ligand>
        <name>L-histidine</name>
        <dbReference type="ChEBI" id="CHEBI:57595"/>
    </ligand>
</feature>
<dbReference type="InterPro" id="IPR036621">
    <property type="entry name" value="Anticodon-bd_dom_sf"/>
</dbReference>
<dbReference type="SUPFAM" id="SSF55681">
    <property type="entry name" value="Class II aaRS and biotin synthetases"/>
    <property type="match status" value="1"/>
</dbReference>
<feature type="domain" description="Aminoacyl-transfer RNA synthetases class-II family profile" evidence="13">
    <location>
        <begin position="11"/>
        <end position="319"/>
    </location>
</feature>
<dbReference type="Gene3D" id="3.40.50.800">
    <property type="entry name" value="Anticodon-binding domain"/>
    <property type="match status" value="1"/>
</dbReference>
<protein>
    <recommendedName>
        <fullName evidence="11">Histidine--tRNA ligase</fullName>
        <ecNumber evidence="11">6.1.1.21</ecNumber>
    </recommendedName>
    <alternativeName>
        <fullName evidence="11">Histidyl-tRNA synthetase</fullName>
        <shortName evidence="11">HisRS</shortName>
    </alternativeName>
</protein>
<evidence type="ECO:0000256" key="1">
    <source>
        <dbReference type="ARBA" id="ARBA00004496"/>
    </source>
</evidence>
<proteinExistence type="inferred from homology"/>
<accession>A0A7U8C3A4</accession>
<feature type="binding site" evidence="12">
    <location>
        <begin position="253"/>
        <end position="254"/>
    </location>
    <ligand>
        <name>L-histidine</name>
        <dbReference type="ChEBI" id="CHEBI:57595"/>
    </ligand>
</feature>
<dbReference type="EC" id="6.1.1.21" evidence="11"/>
<dbReference type="HAMAP" id="MF_00127">
    <property type="entry name" value="His_tRNA_synth"/>
    <property type="match status" value="1"/>
</dbReference>
<sequence length="413" mass="46736">MNDILPEQSPVWQYLETTVKDVLAAYGYSEIRMPVVEQTNLFKRSIGEVTDIVEKEMYTFEDRNGESLTLRPEGTASCVRAAEEHGLLFNQMQRFWYQGPMFRYERPQKGRYRQFHQIGVETFGMASSDIDAEVILLSARLWKRLGLLDSVTLQLNSLGSNEARAEYKAALVEYLEQRKDQLDEDSQRRLGSNPLRILDSKEQGTQSLLDGAPVLTDYLDEESAQHFAELRAMLDEAGVKYEINPRLVRGLDYYCKTVFEWVTDKLGAQGTVCAGGRYDGLVKQLGGRPTPAVGFAMGVERLILLLETLDLIPEQLKQPFDLYVAAEHKGIQSKVVLISDQLRDRFPGLRVRIHCGGLKNISQKAQQTGAPIVLLLKETDNQSLCGTVWHKNEPEFDLTGEQIEAAIAKIWQS</sequence>
<evidence type="ECO:0000256" key="3">
    <source>
        <dbReference type="ARBA" id="ARBA00011738"/>
    </source>
</evidence>
<feature type="binding site" evidence="12">
    <location>
        <position position="117"/>
    </location>
    <ligand>
        <name>L-histidine</name>
        <dbReference type="ChEBI" id="CHEBI:57595"/>
    </ligand>
</feature>
<dbReference type="Pfam" id="PF13393">
    <property type="entry name" value="tRNA-synt_His"/>
    <property type="match status" value="1"/>
</dbReference>
<keyword evidence="15" id="KW-1185">Reference proteome</keyword>
<keyword evidence="5 11" id="KW-0436">Ligase</keyword>
<dbReference type="EMBL" id="AAOW01000038">
    <property type="protein sequence ID" value="EAR59664.1"/>
    <property type="molecule type" value="Genomic_DNA"/>
</dbReference>
<dbReference type="CDD" id="cd00773">
    <property type="entry name" value="HisRS-like_core"/>
    <property type="match status" value="1"/>
</dbReference>
<dbReference type="PANTHER" id="PTHR43707:SF1">
    <property type="entry name" value="HISTIDINE--TRNA LIGASE, MITOCHONDRIAL-RELATED"/>
    <property type="match status" value="1"/>
</dbReference>
<feature type="binding site" evidence="12">
    <location>
        <position position="249"/>
    </location>
    <ligand>
        <name>L-histidine</name>
        <dbReference type="ChEBI" id="CHEBI:57595"/>
    </ligand>
</feature>
<dbReference type="PIRSF" id="PIRSF001549">
    <property type="entry name" value="His-tRNA_synth"/>
    <property type="match status" value="1"/>
</dbReference>
<evidence type="ECO:0000259" key="13">
    <source>
        <dbReference type="PROSITE" id="PS50862"/>
    </source>
</evidence>
<evidence type="ECO:0000256" key="5">
    <source>
        <dbReference type="ARBA" id="ARBA00022598"/>
    </source>
</evidence>
<dbReference type="InterPro" id="IPR015807">
    <property type="entry name" value="His-tRNA-ligase"/>
</dbReference>
<keyword evidence="4 11" id="KW-0963">Cytoplasm</keyword>
<dbReference type="InterPro" id="IPR045864">
    <property type="entry name" value="aa-tRNA-synth_II/BPL/LPL"/>
</dbReference>
<evidence type="ECO:0000256" key="2">
    <source>
        <dbReference type="ARBA" id="ARBA00008226"/>
    </source>
</evidence>
<dbReference type="Proteomes" id="UP000002171">
    <property type="component" value="Unassembled WGS sequence"/>
</dbReference>
<evidence type="ECO:0000256" key="11">
    <source>
        <dbReference type="HAMAP-Rule" id="MF_00127"/>
    </source>
</evidence>
<comment type="subunit">
    <text evidence="3 11">Homodimer.</text>
</comment>
<evidence type="ECO:0000256" key="4">
    <source>
        <dbReference type="ARBA" id="ARBA00022490"/>
    </source>
</evidence>
<dbReference type="AlphaFoldDB" id="A0A7U8C3A4"/>
<reference evidence="14 15" key="1">
    <citation type="submission" date="2006-02" db="EMBL/GenBank/DDBJ databases">
        <authorList>
            <person name="Pinhassi J."/>
            <person name="Pedros-Alio C."/>
            <person name="Ferriera S."/>
            <person name="Johnson J."/>
            <person name="Kravitz S."/>
            <person name="Halpern A."/>
            <person name="Remington K."/>
            <person name="Beeson K."/>
            <person name="Tran B."/>
            <person name="Rogers Y.-H."/>
            <person name="Friedman R."/>
            <person name="Venter J.C."/>
        </authorList>
    </citation>
    <scope>NUCLEOTIDE SEQUENCE [LARGE SCALE GENOMIC DNA]</scope>
    <source>
        <strain evidence="14 15">MED92</strain>
    </source>
</reference>
<comment type="subcellular location">
    <subcellularLocation>
        <location evidence="1 11">Cytoplasm</location>
    </subcellularLocation>
</comment>
<evidence type="ECO:0000256" key="7">
    <source>
        <dbReference type="ARBA" id="ARBA00022840"/>
    </source>
</evidence>
<dbReference type="GO" id="GO:0006427">
    <property type="term" value="P:histidyl-tRNA aminoacylation"/>
    <property type="evidence" value="ECO:0007669"/>
    <property type="project" value="UniProtKB-UniRule"/>
</dbReference>
<evidence type="ECO:0000313" key="14">
    <source>
        <dbReference type="EMBL" id="EAR59664.1"/>
    </source>
</evidence>
<evidence type="ECO:0000256" key="6">
    <source>
        <dbReference type="ARBA" id="ARBA00022741"/>
    </source>
</evidence>
<dbReference type="GO" id="GO:0004821">
    <property type="term" value="F:histidine-tRNA ligase activity"/>
    <property type="evidence" value="ECO:0007669"/>
    <property type="project" value="UniProtKB-UniRule"/>
</dbReference>
<dbReference type="InterPro" id="IPR004516">
    <property type="entry name" value="HisRS/HisZ"/>
</dbReference>
<dbReference type="RefSeq" id="WP_007023035.1">
    <property type="nucleotide sequence ID" value="NZ_CH724128.1"/>
</dbReference>
<comment type="similarity">
    <text evidence="2 11">Belongs to the class-II aminoacyl-tRNA synthetase family.</text>
</comment>
<dbReference type="GO" id="GO:0005737">
    <property type="term" value="C:cytoplasm"/>
    <property type="evidence" value="ECO:0007669"/>
    <property type="project" value="UniProtKB-SubCell"/>
</dbReference>
<dbReference type="NCBIfam" id="TIGR00442">
    <property type="entry name" value="hisS"/>
    <property type="match status" value="1"/>
</dbReference>
<dbReference type="PROSITE" id="PS50862">
    <property type="entry name" value="AA_TRNA_LIGASE_II"/>
    <property type="match status" value="1"/>
</dbReference>
<comment type="caution">
    <text evidence="14">The sequence shown here is derived from an EMBL/GenBank/DDBJ whole genome shotgun (WGS) entry which is preliminary data.</text>
</comment>
<name>A0A7U8C3A4_NEPCE</name>
<dbReference type="FunFam" id="3.30.930.10:FF:000005">
    <property type="entry name" value="Histidine--tRNA ligase"/>
    <property type="match status" value="1"/>
</dbReference>
<dbReference type="PANTHER" id="PTHR43707">
    <property type="entry name" value="HISTIDYL-TRNA SYNTHETASE"/>
    <property type="match status" value="1"/>
</dbReference>
<evidence type="ECO:0000256" key="10">
    <source>
        <dbReference type="ARBA" id="ARBA00047639"/>
    </source>
</evidence>
<evidence type="ECO:0000256" key="9">
    <source>
        <dbReference type="ARBA" id="ARBA00023146"/>
    </source>
</evidence>
<feature type="binding site" evidence="12">
    <location>
        <position position="121"/>
    </location>
    <ligand>
        <name>L-histidine</name>
        <dbReference type="ChEBI" id="CHEBI:57595"/>
    </ligand>
</feature>
<keyword evidence="9 11" id="KW-0030">Aminoacyl-tRNA synthetase</keyword>
<keyword evidence="6 11" id="KW-0547">Nucleotide-binding</keyword>